<dbReference type="InterPro" id="IPR040398">
    <property type="entry name" value="Not1"/>
</dbReference>
<dbReference type="PANTHER" id="PTHR13162">
    <property type="entry name" value="CCR4-NOT TRANSCRIPTION COMPLEX"/>
    <property type="match status" value="1"/>
</dbReference>
<keyword evidence="3" id="KW-1185">Reference proteome</keyword>
<protein>
    <submittedName>
        <fullName evidence="2">Ccr4-not transcription complex subunit</fullName>
    </submittedName>
</protein>
<dbReference type="Proteomes" id="UP000554482">
    <property type="component" value="Unassembled WGS sequence"/>
</dbReference>
<sequence>MKQRLLLLHAEAKQAGTSYNVPLINSLVLYMGILQAIKQLQTKTSPHHPSEMAHTAPMDIFLVGTAMDIFQHLILYLDTEGSFLFYVVANQLCYPNNHTHYFSFVFLYLFADADKETIIQEQIMRVLLERLIVNRPHP</sequence>
<dbReference type="PANTHER" id="PTHR13162:SF8">
    <property type="entry name" value="CCR4-NOT TRANSCRIPTION COMPLEX SUBUNIT 1"/>
    <property type="match status" value="1"/>
</dbReference>
<reference evidence="2 3" key="1">
    <citation type="submission" date="2020-06" db="EMBL/GenBank/DDBJ databases">
        <title>Transcriptomic and genomic resources for Thalictrum thalictroides and T. hernandezii: Facilitating candidate gene discovery in an emerging model plant lineage.</title>
        <authorList>
            <person name="Arias T."/>
            <person name="Riano-Pachon D.M."/>
            <person name="Di Stilio V.S."/>
        </authorList>
    </citation>
    <scope>NUCLEOTIDE SEQUENCE [LARGE SCALE GENOMIC DNA]</scope>
    <source>
        <strain evidence="3">cv. WT478/WT964</strain>
        <tissue evidence="2">Leaves</tissue>
    </source>
</reference>
<organism evidence="2 3">
    <name type="scientific">Thalictrum thalictroides</name>
    <name type="common">Rue-anemone</name>
    <name type="synonym">Anemone thalictroides</name>
    <dbReference type="NCBI Taxonomy" id="46969"/>
    <lineage>
        <taxon>Eukaryota</taxon>
        <taxon>Viridiplantae</taxon>
        <taxon>Streptophyta</taxon>
        <taxon>Embryophyta</taxon>
        <taxon>Tracheophyta</taxon>
        <taxon>Spermatophyta</taxon>
        <taxon>Magnoliopsida</taxon>
        <taxon>Ranunculales</taxon>
        <taxon>Ranunculaceae</taxon>
        <taxon>Thalictroideae</taxon>
        <taxon>Thalictrum</taxon>
    </lineage>
</organism>
<dbReference type="AlphaFoldDB" id="A0A7J6W2E5"/>
<dbReference type="Pfam" id="PF04054">
    <property type="entry name" value="Not1"/>
    <property type="match status" value="1"/>
</dbReference>
<dbReference type="GO" id="GO:0000932">
    <property type="term" value="C:P-body"/>
    <property type="evidence" value="ECO:0007669"/>
    <property type="project" value="TreeGrafter"/>
</dbReference>
<evidence type="ECO:0000313" key="2">
    <source>
        <dbReference type="EMBL" id="KAF5190712.1"/>
    </source>
</evidence>
<dbReference type="OrthoDB" id="1703500at2759"/>
<gene>
    <name evidence="2" type="ORF">FRX31_019701</name>
</gene>
<name>A0A7J6W2E5_THATH</name>
<feature type="domain" description="CCR4-Not complex component Not1 C-terminal" evidence="1">
    <location>
        <begin position="12"/>
        <end position="138"/>
    </location>
</feature>
<comment type="caution">
    <text evidence="2">The sequence shown here is derived from an EMBL/GenBank/DDBJ whole genome shotgun (WGS) entry which is preliminary data.</text>
</comment>
<evidence type="ECO:0000313" key="3">
    <source>
        <dbReference type="Proteomes" id="UP000554482"/>
    </source>
</evidence>
<dbReference type="Gene3D" id="1.25.40.800">
    <property type="match status" value="1"/>
</dbReference>
<proteinExistence type="predicted"/>
<dbReference type="InterPro" id="IPR007196">
    <property type="entry name" value="CCR4-Not_Not1_C"/>
</dbReference>
<evidence type="ECO:0000259" key="1">
    <source>
        <dbReference type="Pfam" id="PF04054"/>
    </source>
</evidence>
<dbReference type="GO" id="GO:0000288">
    <property type="term" value="P:nuclear-transcribed mRNA catabolic process, deadenylation-dependent decay"/>
    <property type="evidence" value="ECO:0007669"/>
    <property type="project" value="TreeGrafter"/>
</dbReference>
<dbReference type="GO" id="GO:0030015">
    <property type="term" value="C:CCR4-NOT core complex"/>
    <property type="evidence" value="ECO:0007669"/>
    <property type="project" value="InterPro"/>
</dbReference>
<accession>A0A7J6W2E5</accession>
<dbReference type="EMBL" id="JABWDY010023720">
    <property type="protein sequence ID" value="KAF5190712.1"/>
    <property type="molecule type" value="Genomic_DNA"/>
</dbReference>
<dbReference type="GO" id="GO:0017148">
    <property type="term" value="P:negative regulation of translation"/>
    <property type="evidence" value="ECO:0007669"/>
    <property type="project" value="InterPro"/>
</dbReference>
<dbReference type="GO" id="GO:0060090">
    <property type="term" value="F:molecular adaptor activity"/>
    <property type="evidence" value="ECO:0007669"/>
    <property type="project" value="TreeGrafter"/>
</dbReference>